<dbReference type="Proteomes" id="UP000067625">
    <property type="component" value="Chromosome"/>
</dbReference>
<dbReference type="CDD" id="cd08893">
    <property type="entry name" value="SRPBCC_CalC_Aha1-like_GntR-HTH"/>
    <property type="match status" value="1"/>
</dbReference>
<keyword evidence="4" id="KW-1185">Reference proteome</keyword>
<dbReference type="OrthoDB" id="9800600at2"/>
<dbReference type="PATRIC" id="fig|1441095.3.peg.3534"/>
<dbReference type="SUPFAM" id="SSF55961">
    <property type="entry name" value="Bet v1-like"/>
    <property type="match status" value="1"/>
</dbReference>
<protein>
    <submittedName>
        <fullName evidence="3">Polyketide cyclase</fullName>
    </submittedName>
</protein>
<dbReference type="InterPro" id="IPR013538">
    <property type="entry name" value="ASHA1/2-like_C"/>
</dbReference>
<dbReference type="Gene3D" id="3.30.530.20">
    <property type="match status" value="1"/>
</dbReference>
<accession>A0A0M4FZE2</accession>
<gene>
    <name evidence="3" type="ORF">AM592_16025</name>
</gene>
<evidence type="ECO:0000313" key="4">
    <source>
        <dbReference type="Proteomes" id="UP000067625"/>
    </source>
</evidence>
<evidence type="ECO:0000259" key="2">
    <source>
        <dbReference type="Pfam" id="PF08327"/>
    </source>
</evidence>
<organism evidence="3 4">
    <name type="scientific">Bacillus gobiensis</name>
    <dbReference type="NCBI Taxonomy" id="1441095"/>
    <lineage>
        <taxon>Bacteria</taxon>
        <taxon>Bacillati</taxon>
        <taxon>Bacillota</taxon>
        <taxon>Bacilli</taxon>
        <taxon>Bacillales</taxon>
        <taxon>Bacillaceae</taxon>
        <taxon>Bacillus</taxon>
    </lineage>
</organism>
<reference evidence="3 4" key="2">
    <citation type="journal article" date="2016" name="Int. J. Syst. Evol. Microbiol.">
        <title>Bacillus gobiensis sp. nov., isolated from a soil sample.</title>
        <authorList>
            <person name="Liu B."/>
            <person name="Liu G.H."/>
            <person name="Cetin S."/>
            <person name="Schumann P."/>
            <person name="Pan Z.Z."/>
            <person name="Chen Q.Q."/>
        </authorList>
    </citation>
    <scope>NUCLEOTIDE SEQUENCE [LARGE SCALE GENOMIC DNA]</scope>
    <source>
        <strain evidence="3 4">FJAT-4402</strain>
    </source>
</reference>
<evidence type="ECO:0000256" key="1">
    <source>
        <dbReference type="ARBA" id="ARBA00006817"/>
    </source>
</evidence>
<dbReference type="AlphaFoldDB" id="A0A0M4FZE2"/>
<feature type="domain" description="Activator of Hsp90 ATPase homologue 1/2-like C-terminal" evidence="2">
    <location>
        <begin position="30"/>
        <end position="159"/>
    </location>
</feature>
<dbReference type="Pfam" id="PF08327">
    <property type="entry name" value="AHSA1"/>
    <property type="match status" value="1"/>
</dbReference>
<comment type="similarity">
    <text evidence="1">Belongs to the AHA1 family.</text>
</comment>
<name>A0A0M4FZE2_9BACI</name>
<dbReference type="InterPro" id="IPR023393">
    <property type="entry name" value="START-like_dom_sf"/>
</dbReference>
<dbReference type="RefSeq" id="WP_053604744.1">
    <property type="nucleotide sequence ID" value="NZ_CP012600.1"/>
</dbReference>
<evidence type="ECO:0000313" key="3">
    <source>
        <dbReference type="EMBL" id="ALC82925.1"/>
    </source>
</evidence>
<dbReference type="EMBL" id="CP012600">
    <property type="protein sequence ID" value="ALC82925.1"/>
    <property type="molecule type" value="Genomic_DNA"/>
</dbReference>
<proteinExistence type="inferred from homology"/>
<sequence>MNGGNKDNGAYFAEGVIIVKDLKFVFYIGARPEELWNALISPEGTKKTFAGTVIRSTFKVGDSLEYVGPGNDGEETVHVYGKLLAFEPNKVFSFTEHPGPSYRSNHAELESRVTITLEQVGQCTKLTLVDDQWTEGHPSYESTEQHWPMILSNIKTYAETGKVLELGF</sequence>
<dbReference type="STRING" id="1441095.AM592_16025"/>
<reference evidence="4" key="1">
    <citation type="submission" date="2015-08" db="EMBL/GenBank/DDBJ databases">
        <title>Genome sequencing project for genomic taxonomy and phylogenomics of Bacillus-like bacteria.</title>
        <authorList>
            <person name="Liu B."/>
            <person name="Wang J."/>
            <person name="Zhu Y."/>
            <person name="Liu G."/>
            <person name="Chen Q."/>
            <person name="Chen Z."/>
            <person name="Lan J."/>
            <person name="Che J."/>
            <person name="Ge C."/>
            <person name="Shi H."/>
            <person name="Pan Z."/>
            <person name="Liu X."/>
        </authorList>
    </citation>
    <scope>NUCLEOTIDE SEQUENCE [LARGE SCALE GENOMIC DNA]</scope>
    <source>
        <strain evidence="4">FJAT-4402</strain>
    </source>
</reference>